<keyword evidence="3" id="KW-0964">Secreted</keyword>
<keyword evidence="17" id="KW-1185">Reference proteome</keyword>
<protein>
    <recommendedName>
        <fullName evidence="12">trypsin</fullName>
        <ecNumber evidence="12">3.4.21.4</ecNumber>
    </recommendedName>
</protein>
<evidence type="ECO:0000256" key="6">
    <source>
        <dbReference type="ARBA" id="ARBA00022757"/>
    </source>
</evidence>
<comment type="caution">
    <text evidence="16">The sequence shown here is derived from an EMBL/GenBank/DDBJ whole genome shotgun (WGS) entry which is preliminary data.</text>
</comment>
<keyword evidence="8 13" id="KW-0720">Serine protease</keyword>
<evidence type="ECO:0000256" key="9">
    <source>
        <dbReference type="ARBA" id="ARBA00023145"/>
    </source>
</evidence>
<dbReference type="GO" id="GO:0005576">
    <property type="term" value="C:extracellular region"/>
    <property type="evidence" value="ECO:0007669"/>
    <property type="project" value="UniProtKB-SubCell"/>
</dbReference>
<dbReference type="InterPro" id="IPR018114">
    <property type="entry name" value="TRYPSIN_HIS"/>
</dbReference>
<evidence type="ECO:0000256" key="3">
    <source>
        <dbReference type="ARBA" id="ARBA00022525"/>
    </source>
</evidence>
<dbReference type="InterPro" id="IPR001254">
    <property type="entry name" value="Trypsin_dom"/>
</dbReference>
<dbReference type="Pfam" id="PF00089">
    <property type="entry name" value="Trypsin"/>
    <property type="match status" value="1"/>
</dbReference>
<dbReference type="PRINTS" id="PR00722">
    <property type="entry name" value="CHYMOTRYPSIN"/>
</dbReference>
<dbReference type="PANTHER" id="PTHR24276:SF97">
    <property type="entry name" value="GH13245P2-RELATED"/>
    <property type="match status" value="1"/>
</dbReference>
<gene>
    <name evidence="16" type="ORF">RN001_014476</name>
</gene>
<evidence type="ECO:0000256" key="1">
    <source>
        <dbReference type="ARBA" id="ARBA00004613"/>
    </source>
</evidence>
<keyword evidence="5 14" id="KW-0732">Signal</keyword>
<proteinExistence type="inferred from homology"/>
<evidence type="ECO:0000256" key="7">
    <source>
        <dbReference type="ARBA" id="ARBA00022801"/>
    </source>
</evidence>
<evidence type="ECO:0000256" key="12">
    <source>
        <dbReference type="ARBA" id="ARBA00038868"/>
    </source>
</evidence>
<evidence type="ECO:0000313" key="16">
    <source>
        <dbReference type="EMBL" id="KAK4872447.1"/>
    </source>
</evidence>
<evidence type="ECO:0000256" key="2">
    <source>
        <dbReference type="ARBA" id="ARBA00007664"/>
    </source>
</evidence>
<evidence type="ECO:0000256" key="10">
    <source>
        <dbReference type="ARBA" id="ARBA00023157"/>
    </source>
</evidence>
<dbReference type="GO" id="GO:0004252">
    <property type="term" value="F:serine-type endopeptidase activity"/>
    <property type="evidence" value="ECO:0007669"/>
    <property type="project" value="UniProtKB-EC"/>
</dbReference>
<dbReference type="InterPro" id="IPR009003">
    <property type="entry name" value="Peptidase_S1_PA"/>
</dbReference>
<dbReference type="InterPro" id="IPR033116">
    <property type="entry name" value="TRYPSIN_SER"/>
</dbReference>
<keyword evidence="4 13" id="KW-0645">Protease</keyword>
<feature type="signal peptide" evidence="14">
    <location>
        <begin position="1"/>
        <end position="18"/>
    </location>
</feature>
<keyword evidence="6" id="KW-0222">Digestion</keyword>
<evidence type="ECO:0000256" key="4">
    <source>
        <dbReference type="ARBA" id="ARBA00022670"/>
    </source>
</evidence>
<dbReference type="PROSITE" id="PS00135">
    <property type="entry name" value="TRYPSIN_SER"/>
    <property type="match status" value="1"/>
</dbReference>
<dbReference type="FunFam" id="2.40.10.10:FF:000146">
    <property type="entry name" value="Serine protease 53"/>
    <property type="match status" value="1"/>
</dbReference>
<dbReference type="CDD" id="cd00190">
    <property type="entry name" value="Tryp_SPc"/>
    <property type="match status" value="1"/>
</dbReference>
<dbReference type="PROSITE" id="PS50240">
    <property type="entry name" value="TRYPSIN_DOM"/>
    <property type="match status" value="1"/>
</dbReference>
<keyword evidence="10" id="KW-1015">Disulfide bond</keyword>
<reference evidence="17" key="1">
    <citation type="submission" date="2023-01" db="EMBL/GenBank/DDBJ databases">
        <title>Key to firefly adult light organ development and bioluminescence: homeobox transcription factors regulate luciferase expression and transportation to peroxisome.</title>
        <authorList>
            <person name="Fu X."/>
        </authorList>
    </citation>
    <scope>NUCLEOTIDE SEQUENCE [LARGE SCALE GENOMIC DNA]</scope>
</reference>
<dbReference type="Gene3D" id="2.40.10.10">
    <property type="entry name" value="Trypsin-like serine proteases"/>
    <property type="match status" value="2"/>
</dbReference>
<dbReference type="InterPro" id="IPR050430">
    <property type="entry name" value="Peptidase_S1"/>
</dbReference>
<evidence type="ECO:0000256" key="5">
    <source>
        <dbReference type="ARBA" id="ARBA00022729"/>
    </source>
</evidence>
<keyword evidence="7 13" id="KW-0378">Hydrolase</keyword>
<dbReference type="InterPro" id="IPR001314">
    <property type="entry name" value="Peptidase_S1A"/>
</dbReference>
<dbReference type="PANTHER" id="PTHR24276">
    <property type="entry name" value="POLYSERASE-RELATED"/>
    <property type="match status" value="1"/>
</dbReference>
<comment type="catalytic activity">
    <reaction evidence="11">
        <text>Preferential cleavage: Arg-|-Xaa, Lys-|-Xaa.</text>
        <dbReference type="EC" id="3.4.21.4"/>
    </reaction>
</comment>
<dbReference type="EMBL" id="JARPUR010000007">
    <property type="protein sequence ID" value="KAK4872447.1"/>
    <property type="molecule type" value="Genomic_DNA"/>
</dbReference>
<accession>A0AAN7SBG3</accession>
<feature type="chain" id="PRO_5043016356" description="trypsin" evidence="14">
    <location>
        <begin position="19"/>
        <end position="243"/>
    </location>
</feature>
<sequence length="243" mass="26847">MVLRIVMLMVYYIALGTGKDIYTFPRIVGGSLANSGEFPYMVSLQVNGNHKCGGTIINNNTVLTAAHCIMDNITVHAGVNDLNEKGKKFSVASATRHPKYDSFYYDVGLLKIDGFFTFGSKIRPIVLEDKHVDPDVPCISCGWGQLNFTSETSLLLRYVELKTISNEVCHIMYTPVDILIGLQHMCSLAKIDHGVCLGDSGGPLINLEEKQIGIVSFVRPCAVGFPDAYTRISHFLPWINENI</sequence>
<dbReference type="AlphaFoldDB" id="A0AAN7SBG3"/>
<name>A0AAN7SBG3_9COLE</name>
<evidence type="ECO:0000259" key="15">
    <source>
        <dbReference type="PROSITE" id="PS50240"/>
    </source>
</evidence>
<comment type="similarity">
    <text evidence="2">Belongs to the peptidase S1 family.</text>
</comment>
<dbReference type="PROSITE" id="PS00134">
    <property type="entry name" value="TRYPSIN_HIS"/>
    <property type="match status" value="1"/>
</dbReference>
<dbReference type="SMART" id="SM00020">
    <property type="entry name" value="Tryp_SPc"/>
    <property type="match status" value="1"/>
</dbReference>
<dbReference type="EC" id="3.4.21.4" evidence="12"/>
<evidence type="ECO:0000256" key="14">
    <source>
        <dbReference type="SAM" id="SignalP"/>
    </source>
</evidence>
<dbReference type="InterPro" id="IPR043504">
    <property type="entry name" value="Peptidase_S1_PA_chymotrypsin"/>
</dbReference>
<keyword evidence="9" id="KW-0865">Zymogen</keyword>
<dbReference type="Proteomes" id="UP001353858">
    <property type="component" value="Unassembled WGS sequence"/>
</dbReference>
<dbReference type="SUPFAM" id="SSF50494">
    <property type="entry name" value="Trypsin-like serine proteases"/>
    <property type="match status" value="1"/>
</dbReference>
<evidence type="ECO:0000313" key="17">
    <source>
        <dbReference type="Proteomes" id="UP001353858"/>
    </source>
</evidence>
<evidence type="ECO:0000256" key="8">
    <source>
        <dbReference type="ARBA" id="ARBA00022825"/>
    </source>
</evidence>
<evidence type="ECO:0000256" key="11">
    <source>
        <dbReference type="ARBA" id="ARBA00036320"/>
    </source>
</evidence>
<organism evidence="16 17">
    <name type="scientific">Aquatica leii</name>
    <dbReference type="NCBI Taxonomy" id="1421715"/>
    <lineage>
        <taxon>Eukaryota</taxon>
        <taxon>Metazoa</taxon>
        <taxon>Ecdysozoa</taxon>
        <taxon>Arthropoda</taxon>
        <taxon>Hexapoda</taxon>
        <taxon>Insecta</taxon>
        <taxon>Pterygota</taxon>
        <taxon>Neoptera</taxon>
        <taxon>Endopterygota</taxon>
        <taxon>Coleoptera</taxon>
        <taxon>Polyphaga</taxon>
        <taxon>Elateriformia</taxon>
        <taxon>Elateroidea</taxon>
        <taxon>Lampyridae</taxon>
        <taxon>Luciolinae</taxon>
        <taxon>Aquatica</taxon>
    </lineage>
</organism>
<dbReference type="GO" id="GO:0007586">
    <property type="term" value="P:digestion"/>
    <property type="evidence" value="ECO:0007669"/>
    <property type="project" value="UniProtKB-KW"/>
</dbReference>
<feature type="domain" description="Peptidase S1" evidence="15">
    <location>
        <begin position="27"/>
        <end position="243"/>
    </location>
</feature>
<comment type="subcellular location">
    <subcellularLocation>
        <location evidence="1">Secreted</location>
    </subcellularLocation>
</comment>
<evidence type="ECO:0000256" key="13">
    <source>
        <dbReference type="RuleBase" id="RU363034"/>
    </source>
</evidence>
<dbReference type="GO" id="GO:0006508">
    <property type="term" value="P:proteolysis"/>
    <property type="evidence" value="ECO:0007669"/>
    <property type="project" value="UniProtKB-KW"/>
</dbReference>